<reference evidence="9" key="1">
    <citation type="submission" date="2025-08" db="UniProtKB">
        <authorList>
            <consortium name="RefSeq"/>
        </authorList>
    </citation>
    <scope>IDENTIFICATION</scope>
</reference>
<dbReference type="PROSITE" id="PS50294">
    <property type="entry name" value="WD_REPEATS_REGION"/>
    <property type="match status" value="1"/>
</dbReference>
<dbReference type="PANTHER" id="PTHR15052:SF2">
    <property type="entry name" value="GENERAL TRANSCRIPTION FACTOR 3C POLYPEPTIDE 2"/>
    <property type="match status" value="1"/>
</dbReference>
<dbReference type="Pfam" id="PF00400">
    <property type="entry name" value="WD40"/>
    <property type="match status" value="1"/>
</dbReference>
<dbReference type="SMART" id="SM00320">
    <property type="entry name" value="WD40"/>
    <property type="match status" value="3"/>
</dbReference>
<dbReference type="STRING" id="52670.A0A2I4AJP9"/>
<dbReference type="KEGG" id="alim:106511505"/>
<dbReference type="PROSITE" id="PS00678">
    <property type="entry name" value="WD_REPEATS_1"/>
    <property type="match status" value="1"/>
</dbReference>
<name>A0A2I4AJP9_AUSLI</name>
<dbReference type="PROSITE" id="PS50082">
    <property type="entry name" value="WD_REPEATS_2"/>
    <property type="match status" value="1"/>
</dbReference>
<dbReference type="InterPro" id="IPR015943">
    <property type="entry name" value="WD40/YVTN_repeat-like_dom_sf"/>
</dbReference>
<evidence type="ECO:0000256" key="3">
    <source>
        <dbReference type="ARBA" id="ARBA00022737"/>
    </source>
</evidence>
<dbReference type="FunCoup" id="A0A2I4AJP9">
    <property type="interactions" value="546"/>
</dbReference>
<dbReference type="InParanoid" id="A0A2I4AJP9"/>
<dbReference type="GeneID" id="106511505"/>
<evidence type="ECO:0000313" key="8">
    <source>
        <dbReference type="Proteomes" id="UP000192220"/>
    </source>
</evidence>
<dbReference type="GO" id="GO:0006383">
    <property type="term" value="P:transcription by RNA polymerase III"/>
    <property type="evidence" value="ECO:0007669"/>
    <property type="project" value="TreeGrafter"/>
</dbReference>
<evidence type="ECO:0000256" key="1">
    <source>
        <dbReference type="ARBA" id="ARBA00004123"/>
    </source>
</evidence>
<keyword evidence="3" id="KW-0677">Repeat</keyword>
<keyword evidence="5" id="KW-0539">Nucleus</keyword>
<proteinExistence type="predicted"/>
<dbReference type="InterPro" id="IPR036322">
    <property type="entry name" value="WD40_repeat_dom_sf"/>
</dbReference>
<keyword evidence="2 6" id="KW-0853">WD repeat</keyword>
<organism evidence="8 9">
    <name type="scientific">Austrofundulus limnaeus</name>
    <name type="common">Annual killifish</name>
    <dbReference type="NCBI Taxonomy" id="52670"/>
    <lineage>
        <taxon>Eukaryota</taxon>
        <taxon>Metazoa</taxon>
        <taxon>Chordata</taxon>
        <taxon>Craniata</taxon>
        <taxon>Vertebrata</taxon>
        <taxon>Euteleostomi</taxon>
        <taxon>Actinopterygii</taxon>
        <taxon>Neopterygii</taxon>
        <taxon>Teleostei</taxon>
        <taxon>Neoteleostei</taxon>
        <taxon>Acanthomorphata</taxon>
        <taxon>Ovalentaria</taxon>
        <taxon>Atherinomorphae</taxon>
        <taxon>Cyprinodontiformes</taxon>
        <taxon>Rivulidae</taxon>
        <taxon>Austrofundulus</taxon>
    </lineage>
</organism>
<dbReference type="Gene3D" id="2.130.10.10">
    <property type="entry name" value="YVTN repeat-like/Quinoprotein amine dehydrogenase"/>
    <property type="match status" value="1"/>
</dbReference>
<comment type="subcellular location">
    <subcellularLocation>
        <location evidence="1">Nucleus</location>
    </subcellularLocation>
</comment>
<dbReference type="GO" id="GO:0000127">
    <property type="term" value="C:transcription factor TFIIIC complex"/>
    <property type="evidence" value="ECO:0007669"/>
    <property type="project" value="TreeGrafter"/>
</dbReference>
<dbReference type="OrthoDB" id="4703at2759"/>
<evidence type="ECO:0000256" key="2">
    <source>
        <dbReference type="ARBA" id="ARBA00022574"/>
    </source>
</evidence>
<dbReference type="GO" id="GO:0005634">
    <property type="term" value="C:nucleus"/>
    <property type="evidence" value="ECO:0007669"/>
    <property type="project" value="UniProtKB-SubCell"/>
</dbReference>
<accession>A0A2I4AJP9</accession>
<evidence type="ECO:0000256" key="5">
    <source>
        <dbReference type="ARBA" id="ARBA00023242"/>
    </source>
</evidence>
<feature type="compositionally biased region" description="Acidic residues" evidence="7">
    <location>
        <begin position="377"/>
        <end position="388"/>
    </location>
</feature>
<sequence>MFLFTGGPVWAMEWCPTPDGAPATQYVALACHRGMDDIHYVNRTYTEPGLVQLWDSGKLEYNKRPDTQPALVYGLTQDKGFIWQLKWCPAGGWEPPSCGRKAPFLPRLGLLAVASSSGVVTIYSLPHPDALLSNTKKDDEKPPIYKARGVVTLKLGSIKAPREEKSGQVLAMDWLPQKPHNIMAIGFYDGIVGLWDLSTKSALLRVRESDRSLTLLPYRCILAHDNMVRTLAFCPASRYLLTTAGEDRYVKMWDLRRLFDPIKVYKRYLTNEICWPFHATGVIKAKDSTFVPRGSTGIHYFDVNMNSLFVLPRSTSVWSLSYSEWLHCVLSADLLGEVILVMLPPLSFSVPNIRRPANRRFPAYFTSKVPYDATEVEREEEGHDDVDGGQEGGETDKPAAESEGGSVGKDTSLTYKEAVKKYSLHYTDFDMRSLVGMGRRTLWKQMQRTEATANIDMDDMPLTALYKVRFNPNMSSHVWFVSGGQTGLVRLQCLRAMITPKVKKLIGENLAQFNALYSPQDQTADEPL</sequence>
<feature type="repeat" description="WD" evidence="6">
    <location>
        <begin position="221"/>
        <end position="256"/>
    </location>
</feature>
<keyword evidence="4" id="KW-0804">Transcription</keyword>
<dbReference type="InterPro" id="IPR001680">
    <property type="entry name" value="WD40_rpt"/>
</dbReference>
<evidence type="ECO:0000313" key="9">
    <source>
        <dbReference type="RefSeq" id="XP_013855709.1"/>
    </source>
</evidence>
<dbReference type="PANTHER" id="PTHR15052">
    <property type="entry name" value="RNA POLYMERASE III TRANSCRIPTION INITIATION FACTOR COMPLEX SUBUNIT"/>
    <property type="match status" value="1"/>
</dbReference>
<dbReference type="InterPro" id="IPR052416">
    <property type="entry name" value="GTF3C_component"/>
</dbReference>
<dbReference type="InterPro" id="IPR019775">
    <property type="entry name" value="WD40_repeat_CS"/>
</dbReference>
<protein>
    <submittedName>
        <fullName evidence="9">General transcription factor 3C polypeptide 2</fullName>
    </submittedName>
</protein>
<dbReference type="SUPFAM" id="SSF50978">
    <property type="entry name" value="WD40 repeat-like"/>
    <property type="match status" value="1"/>
</dbReference>
<keyword evidence="8" id="KW-1185">Reference proteome</keyword>
<evidence type="ECO:0000256" key="6">
    <source>
        <dbReference type="PROSITE-ProRule" id="PRU00221"/>
    </source>
</evidence>
<evidence type="ECO:0000256" key="4">
    <source>
        <dbReference type="ARBA" id="ARBA00023163"/>
    </source>
</evidence>
<dbReference type="RefSeq" id="XP_013855709.1">
    <property type="nucleotide sequence ID" value="XM_014000255.1"/>
</dbReference>
<gene>
    <name evidence="9" type="primary">LOC106511505</name>
</gene>
<evidence type="ECO:0000256" key="7">
    <source>
        <dbReference type="SAM" id="MobiDB-lite"/>
    </source>
</evidence>
<dbReference type="Proteomes" id="UP000192220">
    <property type="component" value="Unplaced"/>
</dbReference>
<dbReference type="AlphaFoldDB" id="A0A2I4AJP9"/>
<feature type="region of interest" description="Disordered" evidence="7">
    <location>
        <begin position="375"/>
        <end position="409"/>
    </location>
</feature>